<feature type="region of interest" description="Disordered" evidence="1">
    <location>
        <begin position="99"/>
        <end position="272"/>
    </location>
</feature>
<comment type="caution">
    <text evidence="2">The sequence shown here is derived from an EMBL/GenBank/DDBJ whole genome shotgun (WGS) entry which is preliminary data.</text>
</comment>
<sequence length="322" mass="35588">MGDGPTSQSPGKPPPTPAELARIFLQNQTIPPMPPPHFWRMVQDGRMGMSQVTRPAPSGPYAIPPGRPQFPSGVGPAFHPTAPLPPAYYYQATSNSNIIMPGPMQPLSPHPNNGPPPMPPRPSQTPFPMPPRPSQTPQFHRPLTPARNPPAQRQVTTQRPPPTPVHALPPSRNYPISHSQPVPIKKVQQSVKSASQRHAHQQSPKEQKSRHSSNKEEVAKQPSSRNLDTSAIRPRKASTPFAISSMPLNETTTDDNQRISRMESPPREVKPVKVPRISDPVNIKRHNDLLRELELGRRPFTDCDAFIVVLLIAFKQSHCGSK</sequence>
<dbReference type="Proteomes" id="UP000494206">
    <property type="component" value="Unassembled WGS sequence"/>
</dbReference>
<proteinExistence type="predicted"/>
<evidence type="ECO:0000256" key="1">
    <source>
        <dbReference type="SAM" id="MobiDB-lite"/>
    </source>
</evidence>
<accession>A0A8S1EHL6</accession>
<feature type="compositionally biased region" description="Basic and acidic residues" evidence="1">
    <location>
        <begin position="203"/>
        <end position="219"/>
    </location>
</feature>
<dbReference type="AlphaFoldDB" id="A0A8S1EHL6"/>
<dbReference type="EMBL" id="CADEPM010000002">
    <property type="protein sequence ID" value="CAB3400679.1"/>
    <property type="molecule type" value="Genomic_DNA"/>
</dbReference>
<protein>
    <submittedName>
        <fullName evidence="2">Uncharacterized protein</fullName>
    </submittedName>
</protein>
<organism evidence="2 3">
    <name type="scientific">Caenorhabditis bovis</name>
    <dbReference type="NCBI Taxonomy" id="2654633"/>
    <lineage>
        <taxon>Eukaryota</taxon>
        <taxon>Metazoa</taxon>
        <taxon>Ecdysozoa</taxon>
        <taxon>Nematoda</taxon>
        <taxon>Chromadorea</taxon>
        <taxon>Rhabditida</taxon>
        <taxon>Rhabditina</taxon>
        <taxon>Rhabditomorpha</taxon>
        <taxon>Rhabditoidea</taxon>
        <taxon>Rhabditidae</taxon>
        <taxon>Peloderinae</taxon>
        <taxon>Caenorhabditis</taxon>
    </lineage>
</organism>
<reference evidence="2 3" key="1">
    <citation type="submission" date="2020-04" db="EMBL/GenBank/DDBJ databases">
        <authorList>
            <person name="Laetsch R D."/>
            <person name="Stevens L."/>
            <person name="Kumar S."/>
            <person name="Blaxter L. M."/>
        </authorList>
    </citation>
    <scope>NUCLEOTIDE SEQUENCE [LARGE SCALE GENOMIC DNA]</scope>
</reference>
<feature type="compositionally biased region" description="Low complexity" evidence="1">
    <location>
        <begin position="149"/>
        <end position="158"/>
    </location>
</feature>
<evidence type="ECO:0000313" key="2">
    <source>
        <dbReference type="EMBL" id="CAB3400679.1"/>
    </source>
</evidence>
<feature type="compositionally biased region" description="Basic and acidic residues" evidence="1">
    <location>
        <begin position="255"/>
        <end position="271"/>
    </location>
</feature>
<gene>
    <name evidence="2" type="ORF">CBOVIS_LOCUS3561</name>
</gene>
<feature type="compositionally biased region" description="Pro residues" evidence="1">
    <location>
        <begin position="103"/>
        <end position="134"/>
    </location>
</feature>
<keyword evidence="3" id="KW-1185">Reference proteome</keyword>
<evidence type="ECO:0000313" key="3">
    <source>
        <dbReference type="Proteomes" id="UP000494206"/>
    </source>
</evidence>
<name>A0A8S1EHL6_9PELO</name>